<proteinExistence type="predicted"/>
<reference evidence="1 2" key="1">
    <citation type="submission" date="2016-10" db="EMBL/GenBank/DDBJ databases">
        <authorList>
            <person name="de Groot N.N."/>
        </authorList>
    </citation>
    <scope>NUCLEOTIDE SEQUENCE [LARGE SCALE GENOMIC DNA]</scope>
    <source>
        <strain evidence="1 2">CPCC 202699</strain>
    </source>
</reference>
<gene>
    <name evidence="1" type="ORF">SAMN05421504_105592</name>
</gene>
<organism evidence="1 2">
    <name type="scientific">Amycolatopsis xylanica</name>
    <dbReference type="NCBI Taxonomy" id="589385"/>
    <lineage>
        <taxon>Bacteria</taxon>
        <taxon>Bacillati</taxon>
        <taxon>Actinomycetota</taxon>
        <taxon>Actinomycetes</taxon>
        <taxon>Pseudonocardiales</taxon>
        <taxon>Pseudonocardiaceae</taxon>
        <taxon>Amycolatopsis</taxon>
    </lineage>
</organism>
<accession>A0A1H3K0S6</accession>
<dbReference type="AlphaFoldDB" id="A0A1H3K0S6"/>
<protein>
    <submittedName>
        <fullName evidence="1">Uncharacterized protein</fullName>
    </submittedName>
</protein>
<dbReference type="EMBL" id="FNON01000005">
    <property type="protein sequence ID" value="SDY45114.1"/>
    <property type="molecule type" value="Genomic_DNA"/>
</dbReference>
<evidence type="ECO:0000313" key="2">
    <source>
        <dbReference type="Proteomes" id="UP000199515"/>
    </source>
</evidence>
<keyword evidence="2" id="KW-1185">Reference proteome</keyword>
<evidence type="ECO:0000313" key="1">
    <source>
        <dbReference type="EMBL" id="SDY45114.1"/>
    </source>
</evidence>
<dbReference type="STRING" id="589385.SAMN05421504_105592"/>
<sequence>MKKNVMPYPIERALEDVVFGRGLEPARACRLFLPVWQVEVKSTTTEGRPYELIDRYLERGIAEGALSTVADLARFFGLDEPVVDRAVRFLVAIEHLHVSDGRLTLTELGARSHRDQVSYRVTKEDRRKLYFDGFGSRPLSRRYYDAGTVTFLAGHEVGEHSRFLPLTTVTGFRREALAELAALPDRAHYNLPVRIDGPESLGEECVFLPVYVVRAVDSRGARLLVYSQAGDEADPDLGAIVERTVTIAAALDNEERGARPDEEERKILSWLEKKGVDGKPVRQRHGSWQVVLPSSAFAPGGSVQLNKLGSFELFDSALVHLWCEDEQVRTKALLSRLQAYLGPWLRGRARDVEGRISRIARQLGFDGLDVADVQEMAERAGNRTLVGKLQALTADEKDNSGAV</sequence>
<dbReference type="RefSeq" id="WP_091292912.1">
    <property type="nucleotide sequence ID" value="NZ_FNON01000005.1"/>
</dbReference>
<name>A0A1H3K0S6_9PSEU</name>
<dbReference type="OrthoDB" id="3288418at2"/>
<dbReference type="Proteomes" id="UP000199515">
    <property type="component" value="Unassembled WGS sequence"/>
</dbReference>